<reference evidence="8 9" key="1">
    <citation type="submission" date="2018-09" db="EMBL/GenBank/DDBJ databases">
        <title>Zymobacter palmae IAM14233 (=T109) whole genome analysis.</title>
        <authorList>
            <person name="Yanase H."/>
        </authorList>
    </citation>
    <scope>NUCLEOTIDE SEQUENCE [LARGE SCALE GENOMIC DNA]</scope>
    <source>
        <strain evidence="8 9">IAM14233</strain>
    </source>
</reference>
<organism evidence="8 9">
    <name type="scientific">Zymobacter palmae</name>
    <dbReference type="NCBI Taxonomy" id="33074"/>
    <lineage>
        <taxon>Bacteria</taxon>
        <taxon>Pseudomonadati</taxon>
        <taxon>Pseudomonadota</taxon>
        <taxon>Gammaproteobacteria</taxon>
        <taxon>Oceanospirillales</taxon>
        <taxon>Halomonadaceae</taxon>
        <taxon>Zymobacter group</taxon>
        <taxon>Zymobacter</taxon>
    </lineage>
</organism>
<dbReference type="Pfam" id="PF13532">
    <property type="entry name" value="2OG-FeII_Oxy_2"/>
    <property type="match status" value="1"/>
</dbReference>
<accession>A0A348HH55</accession>
<evidence type="ECO:0000256" key="4">
    <source>
        <dbReference type="ARBA" id="ARBA00023004"/>
    </source>
</evidence>
<dbReference type="SUPFAM" id="SSF51197">
    <property type="entry name" value="Clavaminate synthase-like"/>
    <property type="match status" value="1"/>
</dbReference>
<keyword evidence="9" id="KW-1185">Reference proteome</keyword>
<feature type="binding site" evidence="5">
    <location>
        <begin position="81"/>
        <end position="83"/>
    </location>
    <ligand>
        <name>substrate</name>
    </ligand>
</feature>
<feature type="binding site" evidence="6">
    <location>
        <position position="138"/>
    </location>
    <ligand>
        <name>Fe cation</name>
        <dbReference type="ChEBI" id="CHEBI:24875"/>
        <note>catalytic</note>
    </ligand>
</feature>
<proteinExistence type="predicted"/>
<dbReference type="Proteomes" id="UP000267342">
    <property type="component" value="Chromosome"/>
</dbReference>
<dbReference type="PANTHER" id="PTHR16557:SF2">
    <property type="entry name" value="NUCLEIC ACID DIOXYGENASE ALKBH1"/>
    <property type="match status" value="1"/>
</dbReference>
<name>A0A348HH55_9GAMM</name>
<keyword evidence="1 6" id="KW-0479">Metal-binding</keyword>
<dbReference type="NCBIfam" id="NF011930">
    <property type="entry name" value="PRK15401.1"/>
    <property type="match status" value="1"/>
</dbReference>
<comment type="cofactor">
    <cofactor evidence="6">
        <name>Fe(2+)</name>
        <dbReference type="ChEBI" id="CHEBI:29033"/>
    </cofactor>
    <text evidence="6">Binds 1 Fe(2+) ion per subunit.</text>
</comment>
<feature type="domain" description="Fe2OG dioxygenase" evidence="7">
    <location>
        <begin position="118"/>
        <end position="218"/>
    </location>
</feature>
<evidence type="ECO:0000313" key="8">
    <source>
        <dbReference type="EMBL" id="BBG30957.1"/>
    </source>
</evidence>
<dbReference type="GO" id="GO:0005737">
    <property type="term" value="C:cytoplasm"/>
    <property type="evidence" value="ECO:0007669"/>
    <property type="project" value="TreeGrafter"/>
</dbReference>
<feature type="binding site" evidence="5">
    <location>
        <position position="73"/>
    </location>
    <ligand>
        <name>substrate</name>
    </ligand>
</feature>
<evidence type="ECO:0000256" key="2">
    <source>
        <dbReference type="ARBA" id="ARBA00022964"/>
    </source>
</evidence>
<keyword evidence="2" id="KW-0223">Dioxygenase</keyword>
<dbReference type="InterPro" id="IPR005123">
    <property type="entry name" value="Oxoglu/Fe-dep_dioxygenase_dom"/>
</dbReference>
<evidence type="ECO:0000313" key="9">
    <source>
        <dbReference type="Proteomes" id="UP000267342"/>
    </source>
</evidence>
<gene>
    <name evidence="8" type="ORF">ZBT109_2224</name>
</gene>
<dbReference type="KEGG" id="zpl:ZBT109_2224"/>
<keyword evidence="3" id="KW-0560">Oxidoreductase</keyword>
<sequence length="219" mass="24289">MMDDLFEDQAPWLPKHQALGPGSVLLRQRLNTQANPLMREITALTAEHPLQHMVTRGGHAMSVATASCGRYGWVSDAVHGYRYTTTDPATGLPWSPIPAHWLTLVRTLAEEAGYPGFIPDSALINRYAAGARMGLHQDRDEATLDWPVVSLSLGLPARFMFGGPTRQSPVIDVPLLHGDVVVWGGTDRLRFHGIRPLKDGHHSLTGPYRYNLTFRRVQP</sequence>
<feature type="binding site" evidence="6">
    <location>
        <position position="192"/>
    </location>
    <ligand>
        <name>Fe cation</name>
        <dbReference type="ChEBI" id="CHEBI:24875"/>
        <note>catalytic</note>
    </ligand>
</feature>
<dbReference type="EMBL" id="AP018933">
    <property type="protein sequence ID" value="BBG30957.1"/>
    <property type="molecule type" value="Genomic_DNA"/>
</dbReference>
<evidence type="ECO:0000259" key="7">
    <source>
        <dbReference type="PROSITE" id="PS51471"/>
    </source>
</evidence>
<evidence type="ECO:0000256" key="6">
    <source>
        <dbReference type="PIRSR" id="PIRSR604574-2"/>
    </source>
</evidence>
<dbReference type="PANTHER" id="PTHR16557">
    <property type="entry name" value="ALKYLATED DNA REPAIR PROTEIN ALKB-RELATED"/>
    <property type="match status" value="1"/>
</dbReference>
<dbReference type="AlphaFoldDB" id="A0A348HH55"/>
<dbReference type="GO" id="GO:0035516">
    <property type="term" value="F:broad specificity oxidative DNA demethylase activity"/>
    <property type="evidence" value="ECO:0007669"/>
    <property type="project" value="TreeGrafter"/>
</dbReference>
<feature type="binding site" evidence="6">
    <location>
        <position position="136"/>
    </location>
    <ligand>
        <name>Fe cation</name>
        <dbReference type="ChEBI" id="CHEBI:24875"/>
        <note>catalytic</note>
    </ligand>
</feature>
<dbReference type="GO" id="GO:0035515">
    <property type="term" value="F:oxidative RNA demethylase activity"/>
    <property type="evidence" value="ECO:0007669"/>
    <property type="project" value="TreeGrafter"/>
</dbReference>
<evidence type="ECO:0000256" key="1">
    <source>
        <dbReference type="ARBA" id="ARBA00022723"/>
    </source>
</evidence>
<feature type="binding site" evidence="5">
    <location>
        <begin position="125"/>
        <end position="127"/>
    </location>
    <ligand>
        <name>2-oxoglutarate</name>
        <dbReference type="ChEBI" id="CHEBI:16810"/>
    </ligand>
</feature>
<dbReference type="GO" id="GO:0035513">
    <property type="term" value="P:oxidative RNA demethylation"/>
    <property type="evidence" value="ECO:0007669"/>
    <property type="project" value="TreeGrafter"/>
</dbReference>
<evidence type="ECO:0000256" key="5">
    <source>
        <dbReference type="PIRSR" id="PIRSR604574-1"/>
    </source>
</evidence>
<dbReference type="RefSeq" id="WP_038279566.1">
    <property type="nucleotide sequence ID" value="NZ_AP018933.1"/>
</dbReference>
<dbReference type="InterPro" id="IPR004574">
    <property type="entry name" value="Alkb"/>
</dbReference>
<dbReference type="InterPro" id="IPR037151">
    <property type="entry name" value="AlkB-like_sf"/>
</dbReference>
<dbReference type="InterPro" id="IPR027450">
    <property type="entry name" value="AlkB-like"/>
</dbReference>
<dbReference type="Gene3D" id="2.60.120.590">
    <property type="entry name" value="Alpha-ketoglutarate-dependent dioxygenase AlkB-like"/>
    <property type="match status" value="1"/>
</dbReference>
<dbReference type="PROSITE" id="PS51471">
    <property type="entry name" value="FE2OG_OXY"/>
    <property type="match status" value="1"/>
</dbReference>
<feature type="binding site" evidence="5">
    <location>
        <begin position="209"/>
        <end position="215"/>
    </location>
    <ligand>
        <name>2-oxoglutarate</name>
        <dbReference type="ChEBI" id="CHEBI:16810"/>
    </ligand>
</feature>
<protein>
    <submittedName>
        <fullName evidence="8">Putative alkylated DNA repair protein</fullName>
    </submittedName>
</protein>
<feature type="binding site" evidence="5">
    <location>
        <position position="166"/>
    </location>
    <ligand>
        <name>substrate</name>
    </ligand>
</feature>
<dbReference type="GO" id="GO:0008198">
    <property type="term" value="F:ferrous iron binding"/>
    <property type="evidence" value="ECO:0007669"/>
    <property type="project" value="TreeGrafter"/>
</dbReference>
<keyword evidence="4 6" id="KW-0408">Iron</keyword>
<dbReference type="STRING" id="1123510.GCA_000620025_01310"/>
<evidence type="ECO:0000256" key="3">
    <source>
        <dbReference type="ARBA" id="ARBA00023002"/>
    </source>
</evidence>
<feature type="binding site" evidence="5">
    <location>
        <position position="140"/>
    </location>
    <ligand>
        <name>substrate</name>
    </ligand>
</feature>